<keyword evidence="2" id="KW-1185">Reference proteome</keyword>
<name>A0AAV4R3A0_CAEEX</name>
<accession>A0AAV4R3A0</accession>
<dbReference type="AlphaFoldDB" id="A0AAV4R3A0"/>
<dbReference type="Proteomes" id="UP001054945">
    <property type="component" value="Unassembled WGS sequence"/>
</dbReference>
<reference evidence="1 2" key="1">
    <citation type="submission" date="2021-06" db="EMBL/GenBank/DDBJ databases">
        <title>Caerostris extrusa draft genome.</title>
        <authorList>
            <person name="Kono N."/>
            <person name="Arakawa K."/>
        </authorList>
    </citation>
    <scope>NUCLEOTIDE SEQUENCE [LARGE SCALE GENOMIC DNA]</scope>
</reference>
<proteinExistence type="predicted"/>
<protein>
    <submittedName>
        <fullName evidence="1">Uncharacterized protein</fullName>
    </submittedName>
</protein>
<sequence>KCLLHSNKPLKGVIRSIGYHCLQLLTFQETNVTVSYLIKDYKLILKGYVECFLEILYQ</sequence>
<comment type="caution">
    <text evidence="1">The sequence shown here is derived from an EMBL/GenBank/DDBJ whole genome shotgun (WGS) entry which is preliminary data.</text>
</comment>
<evidence type="ECO:0000313" key="2">
    <source>
        <dbReference type="Proteomes" id="UP001054945"/>
    </source>
</evidence>
<gene>
    <name evidence="1" type="ORF">CEXT_43481</name>
</gene>
<evidence type="ECO:0000313" key="1">
    <source>
        <dbReference type="EMBL" id="GIY15940.1"/>
    </source>
</evidence>
<dbReference type="EMBL" id="BPLR01007307">
    <property type="protein sequence ID" value="GIY15940.1"/>
    <property type="molecule type" value="Genomic_DNA"/>
</dbReference>
<feature type="non-terminal residue" evidence="1">
    <location>
        <position position="1"/>
    </location>
</feature>
<organism evidence="1 2">
    <name type="scientific">Caerostris extrusa</name>
    <name type="common">Bark spider</name>
    <name type="synonym">Caerostris bankana</name>
    <dbReference type="NCBI Taxonomy" id="172846"/>
    <lineage>
        <taxon>Eukaryota</taxon>
        <taxon>Metazoa</taxon>
        <taxon>Ecdysozoa</taxon>
        <taxon>Arthropoda</taxon>
        <taxon>Chelicerata</taxon>
        <taxon>Arachnida</taxon>
        <taxon>Araneae</taxon>
        <taxon>Araneomorphae</taxon>
        <taxon>Entelegynae</taxon>
        <taxon>Araneoidea</taxon>
        <taxon>Araneidae</taxon>
        <taxon>Caerostris</taxon>
    </lineage>
</organism>